<feature type="region of interest" description="Disordered" evidence="7">
    <location>
        <begin position="31"/>
        <end position="59"/>
    </location>
</feature>
<dbReference type="InterPro" id="IPR036960">
    <property type="entry name" value="T-box_sf"/>
</dbReference>
<evidence type="ECO:0000256" key="2">
    <source>
        <dbReference type="ARBA" id="ARBA00023015"/>
    </source>
</evidence>
<name>A0ABN8N153_9CNID</name>
<dbReference type="Proteomes" id="UP001159405">
    <property type="component" value="Unassembled WGS sequence"/>
</dbReference>
<dbReference type="InterPro" id="IPR046360">
    <property type="entry name" value="T-box_DNA-bd"/>
</dbReference>
<evidence type="ECO:0000256" key="7">
    <source>
        <dbReference type="SAM" id="MobiDB-lite"/>
    </source>
</evidence>
<evidence type="ECO:0000259" key="8">
    <source>
        <dbReference type="PROSITE" id="PS50252"/>
    </source>
</evidence>
<sequence length="368" mass="41770">MSQKQTSRKTAYLSNRAKAFSIASLVRNEDLEAELPQGDDNAPAEDGRMERENSDSPVPRKMLKTVKPRVFLEGKELWNCFYRLGTEMIITKTGRRMFPTLRASFADLEPEATYSVMLDIVPLDTKRHRYSYSDSAWFVAGEGDVAPPKVTCVHPDSPLTGAQLLRQVLSFEKVKLTNNRDDKRGNIILNSMHKYQPRIHLLKNPEEQENKTDITRAETFVFPETTFMAVTSYQNHLITRLKIYSNPFAKGFRDSIRFLGNTERESYLMSNGLQAFENEDSAYAFISSGALTSGSSRDLYGDEFYQVSTPSQWGPCGDSCCHTSNIAVTNNCFPHSLQCAGSNDIFHREHAWWHCPASRTEEGVLINY</sequence>
<dbReference type="PROSITE" id="PS50252">
    <property type="entry name" value="TBOX_3"/>
    <property type="match status" value="1"/>
</dbReference>
<keyword evidence="2" id="KW-0805">Transcription regulation</keyword>
<keyword evidence="4" id="KW-0804">Transcription</keyword>
<accession>A0ABN8N153</accession>
<comment type="caution">
    <text evidence="9">The sequence shown here is derived from an EMBL/GenBank/DDBJ whole genome shotgun (WGS) entry which is preliminary data.</text>
</comment>
<keyword evidence="10" id="KW-1185">Reference proteome</keyword>
<keyword evidence="3 6" id="KW-0238">DNA-binding</keyword>
<evidence type="ECO:0000313" key="10">
    <source>
        <dbReference type="Proteomes" id="UP001159405"/>
    </source>
</evidence>
<evidence type="ECO:0000256" key="6">
    <source>
        <dbReference type="PROSITE-ProRule" id="PRU00201"/>
    </source>
</evidence>
<dbReference type="InterPro" id="IPR008967">
    <property type="entry name" value="p53-like_TF_DNA-bd_sf"/>
</dbReference>
<evidence type="ECO:0000256" key="1">
    <source>
        <dbReference type="ARBA" id="ARBA00004123"/>
    </source>
</evidence>
<dbReference type="SUPFAM" id="SSF49417">
    <property type="entry name" value="p53-like transcription factors"/>
    <property type="match status" value="1"/>
</dbReference>
<evidence type="ECO:0000313" key="9">
    <source>
        <dbReference type="EMBL" id="CAH3039005.1"/>
    </source>
</evidence>
<reference evidence="9 10" key="1">
    <citation type="submission" date="2022-05" db="EMBL/GenBank/DDBJ databases">
        <authorList>
            <consortium name="Genoscope - CEA"/>
            <person name="William W."/>
        </authorList>
    </citation>
    <scope>NUCLEOTIDE SEQUENCE [LARGE SCALE GENOMIC DNA]</scope>
</reference>
<organism evidence="9 10">
    <name type="scientific">Porites lobata</name>
    <dbReference type="NCBI Taxonomy" id="104759"/>
    <lineage>
        <taxon>Eukaryota</taxon>
        <taxon>Metazoa</taxon>
        <taxon>Cnidaria</taxon>
        <taxon>Anthozoa</taxon>
        <taxon>Hexacorallia</taxon>
        <taxon>Scleractinia</taxon>
        <taxon>Fungiina</taxon>
        <taxon>Poritidae</taxon>
        <taxon>Porites</taxon>
    </lineage>
</organism>
<protein>
    <recommendedName>
        <fullName evidence="8">T-box domain-containing protein</fullName>
    </recommendedName>
</protein>
<feature type="domain" description="T-box" evidence="8">
    <location>
        <begin position="72"/>
        <end position="254"/>
    </location>
</feature>
<dbReference type="PRINTS" id="PR00937">
    <property type="entry name" value="TBOX"/>
</dbReference>
<evidence type="ECO:0000256" key="3">
    <source>
        <dbReference type="ARBA" id="ARBA00023125"/>
    </source>
</evidence>
<evidence type="ECO:0000256" key="4">
    <source>
        <dbReference type="ARBA" id="ARBA00023163"/>
    </source>
</evidence>
<feature type="compositionally biased region" description="Basic and acidic residues" evidence="7">
    <location>
        <begin position="45"/>
        <end position="54"/>
    </location>
</feature>
<dbReference type="PANTHER" id="PTHR11267">
    <property type="entry name" value="T-BOX PROTEIN-RELATED"/>
    <property type="match status" value="1"/>
</dbReference>
<dbReference type="EMBL" id="CALNXK010000007">
    <property type="protein sequence ID" value="CAH3039005.1"/>
    <property type="molecule type" value="Genomic_DNA"/>
</dbReference>
<evidence type="ECO:0000256" key="5">
    <source>
        <dbReference type="ARBA" id="ARBA00023242"/>
    </source>
</evidence>
<dbReference type="Pfam" id="PF00907">
    <property type="entry name" value="T-box"/>
    <property type="match status" value="1"/>
</dbReference>
<comment type="caution">
    <text evidence="6">Lacks conserved residue(s) required for the propagation of feature annotation.</text>
</comment>
<gene>
    <name evidence="9" type="ORF">PLOB_00042692</name>
</gene>
<proteinExistence type="predicted"/>
<dbReference type="SMART" id="SM00425">
    <property type="entry name" value="TBOX"/>
    <property type="match status" value="1"/>
</dbReference>
<dbReference type="InterPro" id="IPR018186">
    <property type="entry name" value="TF_T-box_CS"/>
</dbReference>
<dbReference type="PANTHER" id="PTHR11267:SF190">
    <property type="entry name" value="T-BOX TRANSCRIPTION FACTOR TBX20"/>
    <property type="match status" value="1"/>
</dbReference>
<comment type="subcellular location">
    <subcellularLocation>
        <location evidence="1 6">Nucleus</location>
    </subcellularLocation>
</comment>
<keyword evidence="5 6" id="KW-0539">Nucleus</keyword>
<dbReference type="InterPro" id="IPR001699">
    <property type="entry name" value="TF_T-box"/>
</dbReference>
<dbReference type="PROSITE" id="PS01283">
    <property type="entry name" value="TBOX_1"/>
    <property type="match status" value="1"/>
</dbReference>
<dbReference type="Gene3D" id="2.60.40.820">
    <property type="entry name" value="Transcription factor, T-box"/>
    <property type="match status" value="1"/>
</dbReference>